<feature type="transmembrane region" description="Helical" evidence="1">
    <location>
        <begin position="161"/>
        <end position="180"/>
    </location>
</feature>
<keyword evidence="1" id="KW-1133">Transmembrane helix</keyword>
<evidence type="ECO:0000313" key="3">
    <source>
        <dbReference type="Proteomes" id="UP000077363"/>
    </source>
</evidence>
<protein>
    <submittedName>
        <fullName evidence="2">Uncharacterized protein</fullName>
    </submittedName>
</protein>
<keyword evidence="1" id="KW-0812">Transmembrane</keyword>
<dbReference type="KEGG" id="dpu:SU48_06085"/>
<evidence type="ECO:0000256" key="1">
    <source>
        <dbReference type="SAM" id="Phobius"/>
    </source>
</evidence>
<dbReference type="AlphaFoldDB" id="A0A172T8Y5"/>
<keyword evidence="3" id="KW-1185">Reference proteome</keyword>
<dbReference type="RefSeq" id="WP_064014469.1">
    <property type="nucleotide sequence ID" value="NZ_CP011387.1"/>
</dbReference>
<dbReference type="EMBL" id="CP011387">
    <property type="protein sequence ID" value="ANE43406.1"/>
    <property type="molecule type" value="Genomic_DNA"/>
</dbReference>
<evidence type="ECO:0000313" key="2">
    <source>
        <dbReference type="EMBL" id="ANE43406.1"/>
    </source>
</evidence>
<name>A0A172T8Y5_9DEIO</name>
<sequence length="192" mass="21190">MNGEDWTTGIEHEAQSVNDPVWAAQARQLARRQRFWASAGRVALAVLVVEAVLLLLNALTVQQGLSAMQSRPWFTTEVAWSVFSGLVMVIAFLCVGVILGLSRVSPRLSVPLAVAFPLFQIINGALVPRPGKPFPGSPLEAADLYPRPSWTDLGPWMAHPWFWIQVVIISLSIWAGIRLVTRWRATRTLALA</sequence>
<keyword evidence="1" id="KW-0472">Membrane</keyword>
<dbReference type="STRING" id="1182568.SU48_06085"/>
<feature type="transmembrane region" description="Helical" evidence="1">
    <location>
        <begin position="35"/>
        <end position="58"/>
    </location>
</feature>
<feature type="transmembrane region" description="Helical" evidence="1">
    <location>
        <begin position="108"/>
        <end position="127"/>
    </location>
</feature>
<gene>
    <name evidence="2" type="ORF">SU48_06085</name>
</gene>
<feature type="transmembrane region" description="Helical" evidence="1">
    <location>
        <begin position="78"/>
        <end position="101"/>
    </location>
</feature>
<proteinExistence type="predicted"/>
<dbReference type="PATRIC" id="fig|1182568.3.peg.1268"/>
<accession>A0A172T8Y5</accession>
<dbReference type="Proteomes" id="UP000077363">
    <property type="component" value="Chromosome"/>
</dbReference>
<organism evidence="2 3">
    <name type="scientific">Deinococcus puniceus</name>
    <dbReference type="NCBI Taxonomy" id="1182568"/>
    <lineage>
        <taxon>Bacteria</taxon>
        <taxon>Thermotogati</taxon>
        <taxon>Deinococcota</taxon>
        <taxon>Deinococci</taxon>
        <taxon>Deinococcales</taxon>
        <taxon>Deinococcaceae</taxon>
        <taxon>Deinococcus</taxon>
    </lineage>
</organism>
<reference evidence="2 3" key="1">
    <citation type="submission" date="2015-01" db="EMBL/GenBank/DDBJ databases">
        <title>Deinococcus puniceus/DY1/ whole genome sequencing.</title>
        <authorList>
            <person name="Kim M.K."/>
            <person name="Srinivasan S."/>
            <person name="Lee J.-J."/>
        </authorList>
    </citation>
    <scope>NUCLEOTIDE SEQUENCE [LARGE SCALE GENOMIC DNA]</scope>
    <source>
        <strain evidence="2 3">DY1</strain>
    </source>
</reference>